<proteinExistence type="predicted"/>
<dbReference type="AlphaFoldDB" id="A0A7G9YDX6"/>
<gene>
    <name evidence="1" type="ORF">ABPEKODN_00023</name>
</gene>
<name>A0A7G9YDX6_9EURY</name>
<sequence>MQRFCEEGGRWVTFLYEEMDGVNGISDVDDHEQVQPDRRIECFSEDV</sequence>
<evidence type="ECO:0000313" key="1">
    <source>
        <dbReference type="EMBL" id="QNO46210.1"/>
    </source>
</evidence>
<protein>
    <submittedName>
        <fullName evidence="1">Uncharacterized protein</fullName>
    </submittedName>
</protein>
<reference evidence="1" key="1">
    <citation type="submission" date="2020-06" db="EMBL/GenBank/DDBJ databases">
        <title>Unique genomic features of the anaerobic methanotrophic archaea.</title>
        <authorList>
            <person name="Chadwick G.L."/>
            <person name="Skennerton C.T."/>
            <person name="Laso-Perez R."/>
            <person name="Leu A.O."/>
            <person name="Speth D.R."/>
            <person name="Yu H."/>
            <person name="Morgan-Lang C."/>
            <person name="Hatzenpichler R."/>
            <person name="Goudeau D."/>
            <person name="Malmstrom R."/>
            <person name="Brazelton W.J."/>
            <person name="Woyke T."/>
            <person name="Hallam S.J."/>
            <person name="Tyson G.W."/>
            <person name="Wegener G."/>
            <person name="Boetius A."/>
            <person name="Orphan V."/>
        </authorList>
    </citation>
    <scope>NUCLEOTIDE SEQUENCE</scope>
</reference>
<accession>A0A7G9YDX6</accession>
<dbReference type="EMBL" id="MT631173">
    <property type="protein sequence ID" value="QNO46210.1"/>
    <property type="molecule type" value="Genomic_DNA"/>
</dbReference>
<organism evidence="1">
    <name type="scientific">Candidatus Methanogaster sp. ANME-2c ERB4</name>
    <dbReference type="NCBI Taxonomy" id="2759911"/>
    <lineage>
        <taxon>Archaea</taxon>
        <taxon>Methanobacteriati</taxon>
        <taxon>Methanobacteriota</taxon>
        <taxon>Stenosarchaea group</taxon>
        <taxon>Methanomicrobia</taxon>
        <taxon>Methanosarcinales</taxon>
        <taxon>ANME-2 cluster</taxon>
        <taxon>Candidatus Methanogasteraceae</taxon>
        <taxon>Candidatus Methanogaster</taxon>
    </lineage>
</organism>